<evidence type="ECO:0000313" key="18">
    <source>
        <dbReference type="RefSeq" id="XP_024943151.1"/>
    </source>
</evidence>
<evidence type="ECO:0000256" key="3">
    <source>
        <dbReference type="ARBA" id="ARBA00010600"/>
    </source>
</evidence>
<feature type="transmembrane region" description="Helical" evidence="14">
    <location>
        <begin position="246"/>
        <end position="270"/>
    </location>
</feature>
<feature type="transmembrane region" description="Helical" evidence="14">
    <location>
        <begin position="435"/>
        <end position="454"/>
    </location>
</feature>
<name>A0AAJ7C0Y7_CEPCN</name>
<dbReference type="PIRSF" id="PIRSF028810">
    <property type="entry name" value="Alpha1_2_glucosyltferase_Alg10"/>
    <property type="match status" value="1"/>
</dbReference>
<evidence type="ECO:0000313" key="17">
    <source>
        <dbReference type="RefSeq" id="XP_024943147.1"/>
    </source>
</evidence>
<dbReference type="Pfam" id="PF04922">
    <property type="entry name" value="DIE2_ALG10"/>
    <property type="match status" value="1"/>
</dbReference>
<feature type="transmembrane region" description="Helical" evidence="14">
    <location>
        <begin position="164"/>
        <end position="187"/>
    </location>
</feature>
<dbReference type="EC" id="2.4.1.256" evidence="4 14"/>
<evidence type="ECO:0000256" key="7">
    <source>
        <dbReference type="ARBA" id="ARBA00022679"/>
    </source>
</evidence>
<comment type="pathway">
    <text evidence="2">Protein modification; protein glycosylation.</text>
</comment>
<dbReference type="KEGG" id="ccin:107269669"/>
<dbReference type="GO" id="GO:0005789">
    <property type="term" value="C:endoplasmic reticulum membrane"/>
    <property type="evidence" value="ECO:0007669"/>
    <property type="project" value="UniProtKB-SubCell"/>
</dbReference>
<dbReference type="GO" id="GO:0106073">
    <property type="term" value="F:dolichyl pyrophosphate Glc2Man9GlcNAc2 alpha-1,2-glucosyltransferase activity"/>
    <property type="evidence" value="ECO:0007669"/>
    <property type="project" value="UniProtKB-UniRule"/>
</dbReference>
<proteinExistence type="inferred from homology"/>
<dbReference type="RefSeq" id="XP_024943151.1">
    <property type="nucleotide sequence ID" value="XM_025087383.1"/>
</dbReference>
<keyword evidence="7" id="KW-0808">Transferase</keyword>
<dbReference type="AlphaFoldDB" id="A0AAJ7C0Y7"/>
<evidence type="ECO:0000256" key="13">
    <source>
        <dbReference type="ARBA" id="ARBA00048064"/>
    </source>
</evidence>
<evidence type="ECO:0000256" key="11">
    <source>
        <dbReference type="ARBA" id="ARBA00023136"/>
    </source>
</evidence>
<dbReference type="InterPro" id="IPR016900">
    <property type="entry name" value="Alg10"/>
</dbReference>
<evidence type="ECO:0000313" key="16">
    <source>
        <dbReference type="RefSeq" id="XP_015599290.1"/>
    </source>
</evidence>
<evidence type="ECO:0000256" key="9">
    <source>
        <dbReference type="ARBA" id="ARBA00022824"/>
    </source>
</evidence>
<feature type="transmembrane region" description="Helical" evidence="14">
    <location>
        <begin position="290"/>
        <end position="310"/>
    </location>
</feature>
<evidence type="ECO:0000256" key="14">
    <source>
        <dbReference type="PIRNR" id="PIRNR028810"/>
    </source>
</evidence>
<feature type="transmembrane region" description="Helical" evidence="14">
    <location>
        <begin position="366"/>
        <end position="386"/>
    </location>
</feature>
<comment type="catalytic activity">
    <reaction evidence="13">
        <text>an alpha-D-Glc-(1-&gt;3)-alpha-D-Glc-(1-&gt;3)-alpha-D-Man-(1-&gt;2)-alpha-D-Man-(1-&gt;2)-alpha-D-Man-(1-&gt;3)-[alpha-D-Man-(1-&gt;2)-alpha-D-Man-(1-&gt;3)-[alpha-D-Man-(1-&gt;2)-alpha-D-Man-(1-&gt;6)]-alpha-D-Man-(1-&gt;6)]-beta-D-Man-(1-&gt;4)-beta-D-GlcNAc-(1-&gt;4)-alpha-D-GlcNAc-diphospho-di-trans,poly-cis-dolichol + a di-trans,poly-cis-dolichyl beta-D-glucosyl phosphate = a alpha-D-Glc-(1-&gt;2)-alpha-D-Glc-(1-&gt;3)-alpha-D-Glc-(1-&gt;3)-alpha-D-Man-(1-&gt;2)-alpha-D-Man-(1-&gt;2)-alpha-D-Man-(1-&gt;3)-[alpha-D-Man-(1-&gt;2)-alpha-D-Man-(1-&gt;3)-[alpha-D-Man-(1-&gt;2)-alpha-D-Man-(1-&gt;6)]-alpha-D-Man-(1-&gt;6)]-beta-D-Man-(1-&gt;4)-beta-D-GlcNAc-(1-&gt;4)-alpha-D-GlcNAc-diphospho-di-trans,poly-cis-dolichol + a di-trans,poly-cis-dolichyl phosphate + H(+)</text>
        <dbReference type="Rhea" id="RHEA:29543"/>
        <dbReference type="Rhea" id="RHEA-COMP:19498"/>
        <dbReference type="Rhea" id="RHEA-COMP:19502"/>
        <dbReference type="Rhea" id="RHEA-COMP:19512"/>
        <dbReference type="Rhea" id="RHEA-COMP:19522"/>
        <dbReference type="ChEBI" id="CHEBI:15378"/>
        <dbReference type="ChEBI" id="CHEBI:57525"/>
        <dbReference type="ChEBI" id="CHEBI:57683"/>
        <dbReference type="ChEBI" id="CHEBI:132522"/>
        <dbReference type="ChEBI" id="CHEBI:132523"/>
        <dbReference type="EC" id="2.4.1.256"/>
    </reaction>
    <physiologicalReaction direction="left-to-right" evidence="13">
        <dbReference type="Rhea" id="RHEA:29544"/>
    </physiologicalReaction>
</comment>
<gene>
    <name evidence="16 17 18" type="primary">LOC107269669</name>
</gene>
<evidence type="ECO:0000256" key="8">
    <source>
        <dbReference type="ARBA" id="ARBA00022692"/>
    </source>
</evidence>
<protein>
    <recommendedName>
        <fullName evidence="5 14">Dol-P-Glc:Glc(2)Man(9)GlcNAc(2)-PP-Dol alpha-1,2-glucosyltransferase</fullName>
        <ecNumber evidence="4 14">2.4.1.256</ecNumber>
    </recommendedName>
</protein>
<sequence length="471" mass="55711">MKMSSLSIISPLQKNPLILARTTFIIFFIIVGILFLYLNQVQPYYFIDEVFHIPQTLKYCSGKFFEWDSKITTLPGLYLVATAILAPFGLCNIICIRCINFVTTIVNVYLLFEIIQTTNKTKSRSGIKKPWIQLTSAYAIGLFPPLFFWFFLFYTDVVSVNMVLLMMLFHAQGHISISVFFGALAILMRQTNVIWVAFLGIERILDILEAENPIPVHTKNTPNSVIILWRNLIKQIRQGPWSFSKFIFRIFISIFPYISIGLGFLAFLIWNKGIVVGDRTAHIPTIHIPQIFYFSVFTFCFAWPYMLVHWKEYLKWLRNRWIVASSFCFLMIIIIHFNTLVHPYVLADNRHYTFYVWNKFVGRYKLLRYLLIPIYGFTIYSFLSCINHLRFASQMTYIAGVSMVLIPQLLLEPRYYVIPYIIFRLNIQRIKKWQIIAELLTTLIINFLQFFIFINKTFYWDDQEHPQRISW</sequence>
<evidence type="ECO:0000256" key="6">
    <source>
        <dbReference type="ARBA" id="ARBA00022676"/>
    </source>
</evidence>
<dbReference type="GeneID" id="107269669"/>
<comment type="subcellular location">
    <subcellularLocation>
        <location evidence="1">Endoplasmic reticulum membrane</location>
        <topology evidence="1">Multi-pass membrane protein</topology>
    </subcellularLocation>
</comment>
<evidence type="ECO:0000256" key="5">
    <source>
        <dbReference type="ARBA" id="ARBA00018512"/>
    </source>
</evidence>
<dbReference type="Proteomes" id="UP000694920">
    <property type="component" value="Unplaced"/>
</dbReference>
<dbReference type="RefSeq" id="XP_024943147.1">
    <property type="nucleotide sequence ID" value="XM_025087379.1"/>
</dbReference>
<evidence type="ECO:0000256" key="12">
    <source>
        <dbReference type="ARBA" id="ARBA00044727"/>
    </source>
</evidence>
<feature type="transmembrane region" description="Helical" evidence="14">
    <location>
        <begin position="18"/>
        <end position="38"/>
    </location>
</feature>
<keyword evidence="15" id="KW-1185">Reference proteome</keyword>
<feature type="transmembrane region" description="Helical" evidence="14">
    <location>
        <begin position="131"/>
        <end position="152"/>
    </location>
</feature>
<feature type="transmembrane region" description="Helical" evidence="14">
    <location>
        <begin position="322"/>
        <end position="346"/>
    </location>
</feature>
<comment type="caution">
    <text evidence="14">Lacks conserved residue(s) required for the propagation of feature annotation.</text>
</comment>
<organism evidence="15 16">
    <name type="scientific">Cephus cinctus</name>
    <name type="common">Wheat stem sawfly</name>
    <dbReference type="NCBI Taxonomy" id="211228"/>
    <lineage>
        <taxon>Eukaryota</taxon>
        <taxon>Metazoa</taxon>
        <taxon>Ecdysozoa</taxon>
        <taxon>Arthropoda</taxon>
        <taxon>Hexapoda</taxon>
        <taxon>Insecta</taxon>
        <taxon>Pterygota</taxon>
        <taxon>Neoptera</taxon>
        <taxon>Endopterygota</taxon>
        <taxon>Hymenoptera</taxon>
        <taxon>Cephoidea</taxon>
        <taxon>Cephidae</taxon>
        <taxon>Cephus</taxon>
    </lineage>
</organism>
<comment type="function">
    <text evidence="12">Dol-P-Glc:Glc(2)Man(9)GlcNAc(2)-PP-Dol alpha-1,2-glucosyltransferase that operates in the biosynthetic pathway of dolichol-linked oligosaccharides, the glycan precursors employed in protein asparagine (N)-glycosylation. The assembly of dolichol-linked oligosaccharides begins on the cytosolic side of the endoplasmic reticulum membrane and finishes in its lumen. The sequential addition of sugars to dolichol pyrophosphate produces dolichol-linked oligosaccharides containing fourteen sugars, including two GlcNAcs, nine mannoses and three glucoses. Once assembled, the oligosaccharide is transferred from the lipid to nascent proteins by oligosaccharyltransferases. In the lumen of the endoplasmic reticulum, adds the third and last glucose residue from dolichyl phosphate glucose (Dol-P-Glc) onto the lipid-linked oligosaccharide intermediate Glc(2)Man(9)GlcNAc(2)-PP-Dol to produce Glc(3)Man(9)GlcNAc(2)-PP-Dol.</text>
</comment>
<evidence type="ECO:0000256" key="1">
    <source>
        <dbReference type="ARBA" id="ARBA00004477"/>
    </source>
</evidence>
<feature type="transmembrane region" description="Helical" evidence="14">
    <location>
        <begin position="77"/>
        <end position="110"/>
    </location>
</feature>
<keyword evidence="8 14" id="KW-0812">Transmembrane</keyword>
<dbReference type="RefSeq" id="XP_015599290.1">
    <property type="nucleotide sequence ID" value="XM_015743804.2"/>
</dbReference>
<dbReference type="PANTHER" id="PTHR12989">
    <property type="entry name" value="ALPHA-1,2-GLUCOSYLTRANSFERASE ALG10"/>
    <property type="match status" value="1"/>
</dbReference>
<accession>A0AAJ7C0Y7</accession>
<keyword evidence="10 14" id="KW-1133">Transmembrane helix</keyword>
<evidence type="ECO:0000256" key="10">
    <source>
        <dbReference type="ARBA" id="ARBA00022989"/>
    </source>
</evidence>
<evidence type="ECO:0000313" key="15">
    <source>
        <dbReference type="Proteomes" id="UP000694920"/>
    </source>
</evidence>
<comment type="similarity">
    <text evidence="3 14">Belongs to the ALG10 glucosyltransferase family.</text>
</comment>
<evidence type="ECO:0000256" key="4">
    <source>
        <dbReference type="ARBA" id="ARBA00011967"/>
    </source>
</evidence>
<reference evidence="16 17" key="1">
    <citation type="submission" date="2025-04" db="UniProtKB">
        <authorList>
            <consortium name="RefSeq"/>
        </authorList>
    </citation>
    <scope>IDENTIFICATION</scope>
</reference>
<dbReference type="GO" id="GO:0006488">
    <property type="term" value="P:dolichol-linked oligosaccharide biosynthetic process"/>
    <property type="evidence" value="ECO:0007669"/>
    <property type="project" value="UniProtKB-UniRule"/>
</dbReference>
<keyword evidence="6 14" id="KW-0328">Glycosyltransferase</keyword>
<keyword evidence="9" id="KW-0256">Endoplasmic reticulum</keyword>
<dbReference type="PANTHER" id="PTHR12989:SF10">
    <property type="entry name" value="DOL-P-GLC:GLC(2)MAN(9)GLCNAC(2)-PP-DOL ALPHA-1,2-GLUCOSYLTRANSFERASE-RELATED"/>
    <property type="match status" value="1"/>
</dbReference>
<keyword evidence="11 14" id="KW-0472">Membrane</keyword>
<dbReference type="CTD" id="84920"/>
<evidence type="ECO:0000256" key="2">
    <source>
        <dbReference type="ARBA" id="ARBA00004922"/>
    </source>
</evidence>